<feature type="compositionally biased region" description="Low complexity" evidence="1">
    <location>
        <begin position="145"/>
        <end position="159"/>
    </location>
</feature>
<proteinExistence type="predicted"/>
<dbReference type="Proteomes" id="UP000286186">
    <property type="component" value="Unassembled WGS sequence"/>
</dbReference>
<reference evidence="3 4" key="1">
    <citation type="submission" date="2018-08" db="EMBL/GenBank/DDBJ databases">
        <title>A genome reference for cultivated species of the human gut microbiota.</title>
        <authorList>
            <person name="Zou Y."/>
            <person name="Xue W."/>
            <person name="Luo G."/>
        </authorList>
    </citation>
    <scope>NUCLEOTIDE SEQUENCE [LARGE SCALE GENOMIC DNA]</scope>
    <source>
        <strain evidence="3 4">AM23-22</strain>
    </source>
</reference>
<protein>
    <submittedName>
        <fullName evidence="3">Uncharacterized protein</fullName>
    </submittedName>
</protein>
<dbReference type="EMBL" id="QRHR01000005">
    <property type="protein sequence ID" value="RHF88853.1"/>
    <property type="molecule type" value="Genomic_DNA"/>
</dbReference>
<dbReference type="RefSeq" id="WP_118231657.1">
    <property type="nucleotide sequence ID" value="NZ_CATWJF010000014.1"/>
</dbReference>
<evidence type="ECO:0000256" key="2">
    <source>
        <dbReference type="SAM" id="Phobius"/>
    </source>
</evidence>
<gene>
    <name evidence="3" type="ORF">DW652_06350</name>
</gene>
<evidence type="ECO:0000256" key="1">
    <source>
        <dbReference type="SAM" id="MobiDB-lite"/>
    </source>
</evidence>
<keyword evidence="2" id="KW-0472">Membrane</keyword>
<name>A0A414R759_9FIRM</name>
<keyword evidence="2" id="KW-0812">Transmembrane</keyword>
<evidence type="ECO:0000313" key="4">
    <source>
        <dbReference type="Proteomes" id="UP000286186"/>
    </source>
</evidence>
<comment type="caution">
    <text evidence="3">The sequence shown here is derived from an EMBL/GenBank/DDBJ whole genome shotgun (WGS) entry which is preliminary data.</text>
</comment>
<evidence type="ECO:0000313" key="3">
    <source>
        <dbReference type="EMBL" id="RHF88853.1"/>
    </source>
</evidence>
<feature type="transmembrane region" description="Helical" evidence="2">
    <location>
        <begin position="9"/>
        <end position="27"/>
    </location>
</feature>
<sequence>MNISKRKQGILAIICTIAMIVTSITVYNPREVKADTDYSTLTFTKVTEPMDSTYAYCITDNTLIDFGKLNFYGVNYMQVIGSGNSKMDKATVTIDGVVQTNNDIAFDRASAITGFIVSKLSDNAYHKIEIAGEAGKIIIVLKKGTPSTGGSESSSGGTTKPEETTTQPRPTMSKDSAGIVIEIRNGGLFFAGLDNIKDATEYYLYVDKLDGEGMKVENGGTIPLYKFEAGKHSFYVKGKNSAGFSEPSKAFELEIAATEKLTIDNGTVLNIAVEKGKTYKLPTSAQYGYYDTKTGDIYKAGSDITVSEEMNLVSIYGIVVKLTNAAAIRIAAGKETPTPGGIRFQASVDVNCGVSGYKDIITERVKAGTLITTQDILDAKSDVEYKVENIKELGTVLNVENDGWIDQKSHLYNASLVNIVKANYDRYFVAKAYVKVTYADESSTYVYSKKDNDVYAESVKRSISDIAKAIHENRYDGITDENTKNLIDSFIVKKEQQ</sequence>
<accession>A0A414R759</accession>
<feature type="region of interest" description="Disordered" evidence="1">
    <location>
        <begin position="145"/>
        <end position="174"/>
    </location>
</feature>
<organism evidence="3 4">
    <name type="scientific">Eubacterium ventriosum</name>
    <dbReference type="NCBI Taxonomy" id="39496"/>
    <lineage>
        <taxon>Bacteria</taxon>
        <taxon>Bacillati</taxon>
        <taxon>Bacillota</taxon>
        <taxon>Clostridia</taxon>
        <taxon>Eubacteriales</taxon>
        <taxon>Eubacteriaceae</taxon>
        <taxon>Eubacterium</taxon>
    </lineage>
</organism>
<dbReference type="AlphaFoldDB" id="A0A414R759"/>
<keyword evidence="2" id="KW-1133">Transmembrane helix</keyword>